<dbReference type="FunFam" id="2.60.40.150:FF:000070">
    <property type="entry name" value="rab11 family-interacting protein 2 isoform X1"/>
    <property type="match status" value="1"/>
</dbReference>
<feature type="compositionally biased region" description="Basic and acidic residues" evidence="6">
    <location>
        <begin position="1088"/>
        <end position="1101"/>
    </location>
</feature>
<evidence type="ECO:0000256" key="1">
    <source>
        <dbReference type="ARBA" id="ARBA00004172"/>
    </source>
</evidence>
<feature type="compositionally biased region" description="Low complexity" evidence="6">
    <location>
        <begin position="477"/>
        <end position="488"/>
    </location>
</feature>
<dbReference type="InterPro" id="IPR037245">
    <property type="entry name" value="FIP-RBD_C_sf"/>
</dbReference>
<feature type="compositionally biased region" description="Basic and acidic residues" evidence="6">
    <location>
        <begin position="1062"/>
        <end position="1071"/>
    </location>
</feature>
<evidence type="ECO:0000256" key="6">
    <source>
        <dbReference type="SAM" id="MobiDB-lite"/>
    </source>
</evidence>
<dbReference type="Gene3D" id="2.60.40.150">
    <property type="entry name" value="C2 domain"/>
    <property type="match status" value="1"/>
</dbReference>
<dbReference type="GO" id="GO:0045055">
    <property type="term" value="P:regulated exocytosis"/>
    <property type="evidence" value="ECO:0007669"/>
    <property type="project" value="TreeGrafter"/>
</dbReference>
<feature type="compositionally biased region" description="Basic and acidic residues" evidence="6">
    <location>
        <begin position="423"/>
        <end position="437"/>
    </location>
</feature>
<dbReference type="PANTHER" id="PTHR15746">
    <property type="entry name" value="RAB11-RELATED"/>
    <property type="match status" value="1"/>
</dbReference>
<dbReference type="InterPro" id="IPR037789">
    <property type="entry name" value="FIP_classI"/>
</dbReference>
<keyword evidence="4" id="KW-0967">Endosome</keyword>
<feature type="compositionally biased region" description="Acidic residues" evidence="6">
    <location>
        <begin position="210"/>
        <end position="219"/>
    </location>
</feature>
<reference evidence="10" key="1">
    <citation type="submission" date="2025-08" db="UniProtKB">
        <authorList>
            <consortium name="RefSeq"/>
        </authorList>
    </citation>
    <scope>IDENTIFICATION</scope>
    <source>
        <tissue evidence="10">Sperm</tissue>
    </source>
</reference>
<feature type="compositionally biased region" description="Polar residues" evidence="6">
    <location>
        <begin position="1072"/>
        <end position="1084"/>
    </location>
</feature>
<dbReference type="SMART" id="SM00239">
    <property type="entry name" value="C2"/>
    <property type="match status" value="1"/>
</dbReference>
<proteinExistence type="predicted"/>
<feature type="compositionally biased region" description="Polar residues" evidence="6">
    <location>
        <begin position="772"/>
        <end position="787"/>
    </location>
</feature>
<dbReference type="Pfam" id="PF00168">
    <property type="entry name" value="C2"/>
    <property type="match status" value="1"/>
</dbReference>
<dbReference type="SUPFAM" id="SSF144270">
    <property type="entry name" value="Eferin C-derminal domain-like"/>
    <property type="match status" value="1"/>
</dbReference>
<evidence type="ECO:0000313" key="9">
    <source>
        <dbReference type="Proteomes" id="UP001318040"/>
    </source>
</evidence>
<evidence type="ECO:0000259" key="8">
    <source>
        <dbReference type="PROSITE" id="PS51511"/>
    </source>
</evidence>
<organism evidence="9 10">
    <name type="scientific">Petromyzon marinus</name>
    <name type="common">Sea lamprey</name>
    <dbReference type="NCBI Taxonomy" id="7757"/>
    <lineage>
        <taxon>Eukaryota</taxon>
        <taxon>Metazoa</taxon>
        <taxon>Chordata</taxon>
        <taxon>Craniata</taxon>
        <taxon>Vertebrata</taxon>
        <taxon>Cyclostomata</taxon>
        <taxon>Hyperoartia</taxon>
        <taxon>Petromyzontiformes</taxon>
        <taxon>Petromyzontidae</taxon>
        <taxon>Petromyzon</taxon>
    </lineage>
</organism>
<feature type="region of interest" description="Disordered" evidence="6">
    <location>
        <begin position="1295"/>
        <end position="1356"/>
    </location>
</feature>
<feature type="region of interest" description="Disordered" evidence="6">
    <location>
        <begin position="179"/>
        <end position="270"/>
    </location>
</feature>
<dbReference type="GO" id="GO:0015031">
    <property type="term" value="P:protein transport"/>
    <property type="evidence" value="ECO:0007669"/>
    <property type="project" value="UniProtKB-KW"/>
</dbReference>
<dbReference type="PANTHER" id="PTHR15746:SF23">
    <property type="entry name" value="RAB11 INTERACTING PROTEIN, ISOFORM A"/>
    <property type="match status" value="1"/>
</dbReference>
<evidence type="ECO:0000313" key="10">
    <source>
        <dbReference type="RefSeq" id="XP_032806424.1"/>
    </source>
</evidence>
<feature type="compositionally biased region" description="Basic and acidic residues" evidence="6">
    <location>
        <begin position="1027"/>
        <end position="1037"/>
    </location>
</feature>
<keyword evidence="9" id="KW-1185">Reference proteome</keyword>
<keyword evidence="5" id="KW-0653">Protein transport</keyword>
<feature type="compositionally biased region" description="Pro residues" evidence="6">
    <location>
        <begin position="260"/>
        <end position="269"/>
    </location>
</feature>
<keyword evidence="3" id="KW-0597">Phosphoprotein</keyword>
<feature type="compositionally biased region" description="Basic and acidic residues" evidence="6">
    <location>
        <begin position="453"/>
        <end position="465"/>
    </location>
</feature>
<feature type="compositionally biased region" description="Low complexity" evidence="6">
    <location>
        <begin position="1315"/>
        <end position="1326"/>
    </location>
</feature>
<dbReference type="SUPFAM" id="SSF49562">
    <property type="entry name" value="C2 domain (Calcium/lipid-binding domain, CaLB)"/>
    <property type="match status" value="1"/>
</dbReference>
<feature type="compositionally biased region" description="Polar residues" evidence="6">
    <location>
        <begin position="1236"/>
        <end position="1256"/>
    </location>
</feature>
<keyword evidence="2" id="KW-0813">Transport</keyword>
<name>A0AAJ7SVT8_PETMA</name>
<feature type="region of interest" description="Disordered" evidence="6">
    <location>
        <begin position="600"/>
        <end position="668"/>
    </location>
</feature>
<protein>
    <submittedName>
        <fullName evidence="10">LOW QUALITY PROTEIN: uncharacterized protein LOC116940564</fullName>
    </submittedName>
</protein>
<dbReference type="PROSITE" id="PS51511">
    <property type="entry name" value="FIP_RBD"/>
    <property type="match status" value="1"/>
</dbReference>
<feature type="compositionally biased region" description="Polar residues" evidence="6">
    <location>
        <begin position="1038"/>
        <end position="1059"/>
    </location>
</feature>
<feature type="region of interest" description="Disordered" evidence="6">
    <location>
        <begin position="772"/>
        <end position="794"/>
    </location>
</feature>
<sequence>MSSGSLEEQAAQRWCPTHVQITVLQARGLRSKGKNGTNDAFAVMELGRERYATSVLEKSCHPQWNEECSFELPPDALVGDGAAGGGHRQESQSCVVVVSVMHRSLLGPDKFLGQVSVSISELYVDKSRRKPEWYKLHSKAGKKEKDRGEVQLSTQFMRNNLTASMFDLSTRDKPRSAFGKFKDKVKGKKKGSTSDSSSAIVPGVLRIDSENEEEDVEREEEVKKKTKGKSFLTLPGMKKTSVTHSSSSSLSSSHVSIPSTPDPLLPPLGLPSGPGAGVGVTTVITPPPVELAPEQDMTGSVGRRRTQSADITMALPVKEERNLFGGLKPKSETASKSSLCINGSHLYVPEKGAAATGGQSQAQPKPNIALSRSLQNINNAEEQKPSIQKTASVGKADAVEARFFGDKKAGSDRVLESTSVPEPGKDGMHKESRRSLDLSKGVGLDLFDKVKAKEVEEGKKEDGKKSRLKIKSFVTGSNKSESASRSSSGQNLAEELAHGTTFGFHRDHKDKVVKVRLDVSPEVETTNLPQSPSMSDNAPLAAAAAPAVPFPLCPPLAPVHSPTSPSSPMSIILHLPSTPPSILSQSPPTPASLLSFTDAAEFPKSPPAPRPAPRPSPHAENRAVIAPGSPVRENNLSNAAAAFARDDLVSPPPPPSSPEKVSTKSSNPFFFPSSAKNPFLSSHSFNPFLDVLCEGSEAQASQTLTVAREGDVAERAPNNDEARTRGLENEKSSAHEKDIQHKGGKDFMTGSKEDSVKLSDLETGKVDNLITQHISPGSSQMQATGPPQSARLRPMPTMGRIEKQENVGAPQKADAVVLTQTARQDDPIHQKTQMQSFSDLILGKGKVSSPIRSPLFLQGVEENDQQRSGTGKSCSEEQPTQDVPVQQEKTPAQLVDATASTNITPRLQPNLLDKSTTKMYSEVEGADLESSLKMNYLDQDETSYYPVKSQLYRPHFYSASTLRSDAADTSPPYLQLSVAEEDFEKGSRRTAPSQFQPKSPEEASTDTNRSGARGAGSSRTASGFPERGAELPVKDSDTQPCILNIEVTTRPAQKYSSQPRDIASKKNEEGSRSGSTLSQPSSTLAEWLEAKHAQATRKSEESLSDTTKGSSLADELDVSALKQPRKDDNPSSLHEGMSDDGLPGRTFNTKATNLESKGSGKMDNEALSGKTRVPSGFSAFSPTDGAGSKTFSPDTFKPINNLEKIDKASSSATPADVSSEEPPPGVAGATERDAALQSTSKRQHSVDTVSRVTSSFAPPPSPGSVPALAEPCTRHPIAHDSVPAPFGRPVMPFTAAREFGPSGDVGWHSRREKGPPSSSSPLVSASETRPGCSEPQGCDAGISPRSVPPLNASGKKMEDHVKTFPAGLTRTAVWRQTPRCSRASRTELVALVTRQQAELARRDDTIRNLHEYMDGLLLRIMEETPHLLLVPYQRAATLGQK</sequence>
<feature type="region of interest" description="Disordered" evidence="6">
    <location>
        <begin position="963"/>
        <end position="1270"/>
    </location>
</feature>
<feature type="region of interest" description="Disordered" evidence="6">
    <location>
        <begin position="706"/>
        <end position="752"/>
    </location>
</feature>
<evidence type="ECO:0000259" key="7">
    <source>
        <dbReference type="PROSITE" id="PS50004"/>
    </source>
</evidence>
<feature type="region of interest" description="Disordered" evidence="6">
    <location>
        <begin position="453"/>
        <end position="492"/>
    </location>
</feature>
<dbReference type="Pfam" id="PF09457">
    <property type="entry name" value="RBD-FIP"/>
    <property type="match status" value="1"/>
</dbReference>
<dbReference type="RefSeq" id="XP_032806424.1">
    <property type="nucleotide sequence ID" value="XM_032950533.1"/>
</dbReference>
<accession>A0AAJ7SVT8</accession>
<dbReference type="InterPro" id="IPR000008">
    <property type="entry name" value="C2_dom"/>
</dbReference>
<feature type="region of interest" description="Disordered" evidence="6">
    <location>
        <begin position="852"/>
        <end position="890"/>
    </location>
</feature>
<feature type="compositionally biased region" description="Pro residues" evidence="6">
    <location>
        <begin position="604"/>
        <end position="616"/>
    </location>
</feature>
<comment type="subcellular location">
    <subcellularLocation>
        <location evidence="1">Recycling endosome</location>
    </subcellularLocation>
</comment>
<dbReference type="InterPro" id="IPR019018">
    <property type="entry name" value="Rab-bd_FIP-RBD"/>
</dbReference>
<dbReference type="InterPro" id="IPR035892">
    <property type="entry name" value="C2_domain_sf"/>
</dbReference>
<feature type="compositionally biased region" description="Polar residues" evidence="6">
    <location>
        <begin position="1146"/>
        <end position="1156"/>
    </location>
</feature>
<dbReference type="Gene3D" id="1.20.5.2440">
    <property type="match status" value="1"/>
</dbReference>
<feature type="compositionally biased region" description="Polar residues" evidence="6">
    <location>
        <begin position="866"/>
        <end position="890"/>
    </location>
</feature>
<evidence type="ECO:0000256" key="2">
    <source>
        <dbReference type="ARBA" id="ARBA00022448"/>
    </source>
</evidence>
<evidence type="ECO:0000256" key="5">
    <source>
        <dbReference type="ARBA" id="ARBA00022927"/>
    </source>
</evidence>
<dbReference type="GO" id="GO:0055037">
    <property type="term" value="C:recycling endosome"/>
    <property type="evidence" value="ECO:0007669"/>
    <property type="project" value="UniProtKB-SubCell"/>
</dbReference>
<dbReference type="PROSITE" id="PS50004">
    <property type="entry name" value="C2"/>
    <property type="match status" value="1"/>
</dbReference>
<feature type="compositionally biased region" description="Basic and acidic residues" evidence="6">
    <location>
        <begin position="708"/>
        <end position="752"/>
    </location>
</feature>
<dbReference type="Proteomes" id="UP001318040">
    <property type="component" value="Chromosome 9"/>
</dbReference>
<feature type="compositionally biased region" description="Low complexity" evidence="6">
    <location>
        <begin position="240"/>
        <end position="259"/>
    </location>
</feature>
<evidence type="ECO:0000256" key="4">
    <source>
        <dbReference type="ARBA" id="ARBA00022753"/>
    </source>
</evidence>
<feature type="region of interest" description="Disordered" evidence="6">
    <location>
        <begin position="410"/>
        <end position="438"/>
    </location>
</feature>
<evidence type="ECO:0000256" key="3">
    <source>
        <dbReference type="ARBA" id="ARBA00022553"/>
    </source>
</evidence>
<dbReference type="GO" id="GO:0031267">
    <property type="term" value="F:small GTPase binding"/>
    <property type="evidence" value="ECO:0007669"/>
    <property type="project" value="InterPro"/>
</dbReference>
<gene>
    <name evidence="10" type="primary">LOC116940564</name>
</gene>
<dbReference type="KEGG" id="pmrn:116940564"/>
<feature type="domain" description="C2" evidence="7">
    <location>
        <begin position="1"/>
        <end position="134"/>
    </location>
</feature>
<feature type="domain" description="FIP-RBD" evidence="8">
    <location>
        <begin position="1369"/>
        <end position="1431"/>
    </location>
</feature>